<name>A0A9W6QZB1_9PSEU</name>
<dbReference type="RefSeq" id="WP_027943531.1">
    <property type="nucleotide sequence ID" value="NZ_BSTI01000006.1"/>
</dbReference>
<proteinExistence type="predicted"/>
<evidence type="ECO:0000313" key="3">
    <source>
        <dbReference type="Proteomes" id="UP001165136"/>
    </source>
</evidence>
<sequence length="168" mass="17751">MGDRDNWAVLLDPAWQPRFEGEQPPTQALVGGWPLDEQGNPGRFEPNPEYVPSTASSPSDPADAVMRLMIEGKAPADALVPTVRDAMLELAVSEDGYPLVGPAPDGAPCVAVVTAPTHRARVEADNWAQVTAEQLLDALPPDTDILLNPGGPASTRLLASALRDTEPA</sequence>
<comment type="caution">
    <text evidence="2">The sequence shown here is derived from an EMBL/GenBank/DDBJ whole genome shotgun (WGS) entry which is preliminary data.</text>
</comment>
<evidence type="ECO:0000256" key="1">
    <source>
        <dbReference type="SAM" id="MobiDB-lite"/>
    </source>
</evidence>
<organism evidence="2 3">
    <name type="scientific">Amycolatopsis taiwanensis</name>
    <dbReference type="NCBI Taxonomy" id="342230"/>
    <lineage>
        <taxon>Bacteria</taxon>
        <taxon>Bacillati</taxon>
        <taxon>Actinomycetota</taxon>
        <taxon>Actinomycetes</taxon>
        <taxon>Pseudonocardiales</taxon>
        <taxon>Pseudonocardiaceae</taxon>
        <taxon>Amycolatopsis</taxon>
    </lineage>
</organism>
<dbReference type="Proteomes" id="UP001165136">
    <property type="component" value="Unassembled WGS sequence"/>
</dbReference>
<dbReference type="InterPro" id="IPR047659">
    <property type="entry name" value="T7SS_assoc"/>
</dbReference>
<reference evidence="2" key="1">
    <citation type="submission" date="2023-03" db="EMBL/GenBank/DDBJ databases">
        <title>Amycolatopsis taiwanensis NBRC 103393.</title>
        <authorList>
            <person name="Ichikawa N."/>
            <person name="Sato H."/>
            <person name="Tonouchi N."/>
        </authorList>
    </citation>
    <scope>NUCLEOTIDE SEQUENCE</scope>
    <source>
        <strain evidence="2">NBRC 103393</strain>
    </source>
</reference>
<protein>
    <recommendedName>
        <fullName evidence="4">Type VII secretion system-associated protein</fullName>
    </recommendedName>
</protein>
<dbReference type="NCBIfam" id="NF033532">
    <property type="entry name" value="lone7para_assoc"/>
    <property type="match status" value="1"/>
</dbReference>
<feature type="region of interest" description="Disordered" evidence="1">
    <location>
        <begin position="16"/>
        <end position="59"/>
    </location>
</feature>
<gene>
    <name evidence="2" type="ORF">Atai01_33580</name>
</gene>
<evidence type="ECO:0000313" key="2">
    <source>
        <dbReference type="EMBL" id="GLY66739.1"/>
    </source>
</evidence>
<keyword evidence="3" id="KW-1185">Reference proteome</keyword>
<accession>A0A9W6QZB1</accession>
<evidence type="ECO:0008006" key="4">
    <source>
        <dbReference type="Google" id="ProtNLM"/>
    </source>
</evidence>
<dbReference type="AlphaFoldDB" id="A0A9W6QZB1"/>
<dbReference type="EMBL" id="BSTI01000006">
    <property type="protein sequence ID" value="GLY66739.1"/>
    <property type="molecule type" value="Genomic_DNA"/>
</dbReference>